<organism evidence="1 2">
    <name type="scientific">Lentihominibacter faecis</name>
    <dbReference type="NCBI Taxonomy" id="2764712"/>
    <lineage>
        <taxon>Bacteria</taxon>
        <taxon>Bacillati</taxon>
        <taxon>Bacillota</taxon>
        <taxon>Clostridia</taxon>
        <taxon>Peptostreptococcales</taxon>
        <taxon>Anaerovoracaceae</taxon>
        <taxon>Lentihominibacter</taxon>
    </lineage>
</organism>
<dbReference type="AlphaFoldDB" id="A0A923NAZ9"/>
<reference evidence="1" key="1">
    <citation type="submission" date="2020-08" db="EMBL/GenBank/DDBJ databases">
        <authorList>
            <person name="Liu C."/>
            <person name="Sun Q."/>
        </authorList>
    </citation>
    <scope>NUCLEOTIDE SEQUENCE</scope>
    <source>
        <strain evidence="1">BX16</strain>
    </source>
</reference>
<dbReference type="EMBL" id="JACRWC010000068">
    <property type="protein sequence ID" value="MBC5999458.1"/>
    <property type="molecule type" value="Genomic_DNA"/>
</dbReference>
<proteinExistence type="predicted"/>
<evidence type="ECO:0000313" key="2">
    <source>
        <dbReference type="Proteomes" id="UP000644115"/>
    </source>
</evidence>
<comment type="caution">
    <text evidence="1">The sequence shown here is derived from an EMBL/GenBank/DDBJ whole genome shotgun (WGS) entry which is preliminary data.</text>
</comment>
<evidence type="ECO:0000313" key="1">
    <source>
        <dbReference type="EMBL" id="MBC5999458.1"/>
    </source>
</evidence>
<name>A0A923NAZ9_9FIRM</name>
<gene>
    <name evidence="1" type="ORF">H8876_05540</name>
</gene>
<dbReference type="Proteomes" id="UP000644115">
    <property type="component" value="Unassembled WGS sequence"/>
</dbReference>
<accession>A0A923NAZ9</accession>
<protein>
    <submittedName>
        <fullName evidence="1">Uncharacterized protein</fullName>
    </submittedName>
</protein>
<keyword evidence="2" id="KW-1185">Reference proteome</keyword>
<dbReference type="RefSeq" id="WP_249286891.1">
    <property type="nucleotide sequence ID" value="NZ_JACRWC010000068.1"/>
</dbReference>
<sequence length="55" mass="6007">MKRTVSIILILVMAITIYIPMTAEHSYGASVRTTMPGLDSAEGKTYYYGCSQCGI</sequence>